<dbReference type="OrthoDB" id="8566531at2"/>
<evidence type="ECO:0000313" key="1">
    <source>
        <dbReference type="EMBL" id="RQM36863.1"/>
    </source>
</evidence>
<dbReference type="InterPro" id="IPR009493">
    <property type="entry name" value="P2_GpE"/>
</dbReference>
<dbReference type="Proteomes" id="UP000279457">
    <property type="component" value="Unassembled WGS sequence"/>
</dbReference>
<gene>
    <name evidence="1" type="ORF">EB241_18015</name>
</gene>
<evidence type="ECO:0000313" key="2">
    <source>
        <dbReference type="Proteomes" id="UP000279457"/>
    </source>
</evidence>
<keyword evidence="2" id="KW-1185">Reference proteome</keyword>
<protein>
    <submittedName>
        <fullName evidence="1">GpE family phage tail protein</fullName>
    </submittedName>
</protein>
<dbReference type="EMBL" id="RHHM01000016">
    <property type="protein sequence ID" value="RQM36863.1"/>
    <property type="molecule type" value="Genomic_DNA"/>
</dbReference>
<reference evidence="1 2" key="1">
    <citation type="submission" date="2018-10" db="EMBL/GenBank/DDBJ databases">
        <title>Draft genome sequence for the type isolate of Erwinia psidii, agent causal of bacterial blight in guava (Psidium guajava) and wilt and die-back of Eucalyptus spp.</title>
        <authorList>
            <person name="Hermenegildo P.S."/>
            <person name="Santos S.A."/>
            <person name="Guimaraes L.M.S."/>
            <person name="Vidigal P.M.P."/>
            <person name="Pereira I.C."/>
            <person name="Badel J.L."/>
            <person name="Alfenas-Zerbini P."/>
            <person name="Ferreira M.A.S.V."/>
            <person name="Alfenas A.C."/>
        </authorList>
    </citation>
    <scope>NUCLEOTIDE SEQUENCE [LARGE SCALE GENOMIC DNA]</scope>
    <source>
        <strain evidence="1 2">IBSBF 435</strain>
    </source>
</reference>
<organism evidence="1 2">
    <name type="scientific">Erwinia psidii</name>
    <dbReference type="NCBI Taxonomy" id="69224"/>
    <lineage>
        <taxon>Bacteria</taxon>
        <taxon>Pseudomonadati</taxon>
        <taxon>Pseudomonadota</taxon>
        <taxon>Gammaproteobacteria</taxon>
        <taxon>Enterobacterales</taxon>
        <taxon>Erwiniaceae</taxon>
        <taxon>Erwinia</taxon>
    </lineage>
</organism>
<sequence>MTVNDLMADIATVFHWPPSELYAMPLGELIDWRHKALIRSGAQPDE</sequence>
<dbReference type="AlphaFoldDB" id="A0A3N6SA60"/>
<dbReference type="Pfam" id="PF06528">
    <property type="entry name" value="Phage_P2_GpE"/>
    <property type="match status" value="1"/>
</dbReference>
<accession>A0A3N6SA60</accession>
<name>A0A3N6SA60_9GAMM</name>
<comment type="caution">
    <text evidence="1">The sequence shown here is derived from an EMBL/GenBank/DDBJ whole genome shotgun (WGS) entry which is preliminary data.</text>
</comment>
<proteinExistence type="predicted"/>
<dbReference type="RefSeq" id="WP_124234396.1">
    <property type="nucleotide sequence ID" value="NZ_RHHM01000016.1"/>
</dbReference>